<dbReference type="GO" id="GO:0006520">
    <property type="term" value="P:amino acid metabolic process"/>
    <property type="evidence" value="ECO:0007669"/>
    <property type="project" value="InterPro"/>
</dbReference>
<feature type="domain" description="Aspartate/ornithine carbamoyltransferase carbamoyl-P binding" evidence="9">
    <location>
        <begin position="12"/>
        <end position="151"/>
    </location>
</feature>
<dbReference type="Proteomes" id="UP000051679">
    <property type="component" value="Unassembled WGS sequence"/>
</dbReference>
<keyword evidence="3 7" id="KW-0808">Transferase</keyword>
<dbReference type="PRINTS" id="PR00101">
    <property type="entry name" value="ATCASE"/>
</dbReference>
<feature type="binding site" evidence="7">
    <location>
        <position position="108"/>
    </location>
    <ligand>
        <name>carbamoyl phosphate</name>
        <dbReference type="ChEBI" id="CHEBI:58228"/>
    </ligand>
</feature>
<dbReference type="GO" id="GO:0016597">
    <property type="term" value="F:amino acid binding"/>
    <property type="evidence" value="ECO:0007669"/>
    <property type="project" value="InterPro"/>
</dbReference>
<dbReference type="STRING" id="1291052.FC18_GL000873"/>
<dbReference type="GO" id="GO:0004070">
    <property type="term" value="F:aspartate carbamoyltransferase activity"/>
    <property type="evidence" value="ECO:0007669"/>
    <property type="project" value="UniProtKB-UniRule"/>
</dbReference>
<evidence type="ECO:0000256" key="5">
    <source>
        <dbReference type="ARBA" id="ARBA00043884"/>
    </source>
</evidence>
<dbReference type="HAMAP" id="MF_00001">
    <property type="entry name" value="Asp_carb_tr"/>
    <property type="match status" value="1"/>
</dbReference>
<feature type="binding site" evidence="7">
    <location>
        <position position="59"/>
    </location>
    <ligand>
        <name>carbamoyl phosphate</name>
        <dbReference type="ChEBI" id="CHEBI:58228"/>
    </ligand>
</feature>
<dbReference type="UniPathway" id="UPA00070">
    <property type="reaction ID" value="UER00116"/>
</dbReference>
<evidence type="ECO:0000313" key="11">
    <source>
        <dbReference type="Proteomes" id="UP000051679"/>
    </source>
</evidence>
<accession>A0A0R1ZWB9</accession>
<evidence type="ECO:0000256" key="4">
    <source>
        <dbReference type="ARBA" id="ARBA00022975"/>
    </source>
</evidence>
<dbReference type="FunFam" id="3.40.50.1370:FF:000011">
    <property type="entry name" value="Aspartate carbamoyltransferase"/>
    <property type="match status" value="1"/>
</dbReference>
<keyword evidence="11" id="KW-1185">Reference proteome</keyword>
<evidence type="ECO:0000256" key="1">
    <source>
        <dbReference type="ARBA" id="ARBA00004852"/>
    </source>
</evidence>
<sequence length="312" mass="34498">MLAYQTKNDLGNLVSMADLSTNAIGNLLDRAEEFKHGAGSRFTQPVYAVNLFFENSTRTHTSFEMAERKLGLNILPFDPSTSSVTKGETLHDTLLTLDAIGANIAVIRHKQNRYYEPLIAGCDLNLGIINAGDGSGEHPSQSLLDLMTIREEFGRFTGLRILICGDIRHSRVARSNAEALGKLGAKVLFAGPQEWFDDSLSDLGEYGDWDELLPTADVVMMLRIQHERGVSNDHFDPEAYAAKYGLTVQRALHMKQGAIIMHPGPINRGVELASELVQAPNSRFVKQMQNGVYVRMAMIERICLDRHLGGLS</sequence>
<dbReference type="InterPro" id="IPR006132">
    <property type="entry name" value="Asp/Orn_carbamoyltranf_P-bd"/>
</dbReference>
<dbReference type="PRINTS" id="PR00100">
    <property type="entry name" value="AOTCASE"/>
</dbReference>
<protein>
    <recommendedName>
        <fullName evidence="7">Aspartate carbamoyltransferase</fullName>
        <ecNumber evidence="7">2.1.3.2</ecNumber>
    </recommendedName>
    <alternativeName>
        <fullName evidence="7">Aspartate transcarbamylase</fullName>
        <shortName evidence="7">ATCase</shortName>
    </alternativeName>
</protein>
<feature type="binding site" evidence="7">
    <location>
        <position position="138"/>
    </location>
    <ligand>
        <name>carbamoyl phosphate</name>
        <dbReference type="ChEBI" id="CHEBI:58228"/>
    </ligand>
</feature>
<dbReference type="EMBL" id="AYYO01000010">
    <property type="protein sequence ID" value="KRM56086.1"/>
    <property type="molecule type" value="Genomic_DNA"/>
</dbReference>
<dbReference type="NCBIfam" id="TIGR00670">
    <property type="entry name" value="asp_carb_tr"/>
    <property type="match status" value="1"/>
</dbReference>
<dbReference type="Gene3D" id="3.40.50.1370">
    <property type="entry name" value="Aspartate/ornithine carbamoyltransferase"/>
    <property type="match status" value="2"/>
</dbReference>
<reference evidence="10 11" key="1">
    <citation type="journal article" date="2015" name="Genome Announc.">
        <title>Expanding the biotechnology potential of lactobacilli through comparative genomics of 213 strains and associated genera.</title>
        <authorList>
            <person name="Sun Z."/>
            <person name="Harris H.M."/>
            <person name="McCann A."/>
            <person name="Guo C."/>
            <person name="Argimon S."/>
            <person name="Zhang W."/>
            <person name="Yang X."/>
            <person name="Jeffery I.B."/>
            <person name="Cooney J.C."/>
            <person name="Kagawa T.F."/>
            <person name="Liu W."/>
            <person name="Song Y."/>
            <person name="Salvetti E."/>
            <person name="Wrobel A."/>
            <person name="Rasinkangas P."/>
            <person name="Parkhill J."/>
            <person name="Rea M.C."/>
            <person name="O'Sullivan O."/>
            <person name="Ritari J."/>
            <person name="Douillard F.P."/>
            <person name="Paul Ross R."/>
            <person name="Yang R."/>
            <person name="Briner A.E."/>
            <person name="Felis G.E."/>
            <person name="de Vos W.M."/>
            <person name="Barrangou R."/>
            <person name="Klaenhammer T.R."/>
            <person name="Caufield P.W."/>
            <person name="Cui Y."/>
            <person name="Zhang H."/>
            <person name="O'Toole P.W."/>
        </authorList>
    </citation>
    <scope>NUCLEOTIDE SEQUENCE [LARGE SCALE GENOMIC DNA]</scope>
    <source>
        <strain evidence="10 11">DSM 20505</strain>
    </source>
</reference>
<proteinExistence type="inferred from homology"/>
<dbReference type="PROSITE" id="PS00097">
    <property type="entry name" value="CARBAMOYLTRANSFERASE"/>
    <property type="match status" value="1"/>
</dbReference>
<feature type="domain" description="Aspartate/ornithine carbamoyltransferase Asp/Orn-binding" evidence="8">
    <location>
        <begin position="158"/>
        <end position="300"/>
    </location>
</feature>
<evidence type="ECO:0000256" key="6">
    <source>
        <dbReference type="ARBA" id="ARBA00048859"/>
    </source>
</evidence>
<dbReference type="Pfam" id="PF00185">
    <property type="entry name" value="OTCace"/>
    <property type="match status" value="1"/>
</dbReference>
<evidence type="ECO:0000256" key="3">
    <source>
        <dbReference type="ARBA" id="ARBA00022679"/>
    </source>
</evidence>
<comment type="caution">
    <text evidence="10">The sequence shown here is derived from an EMBL/GenBank/DDBJ whole genome shotgun (WGS) entry which is preliminary data.</text>
</comment>
<dbReference type="PANTHER" id="PTHR45753">
    <property type="entry name" value="ORNITHINE CARBAMOYLTRANSFERASE, MITOCHONDRIAL"/>
    <property type="match status" value="1"/>
</dbReference>
<comment type="similarity">
    <text evidence="2 7">Belongs to the aspartate/ornithine carbamoyltransferase superfamily. ATCase family.</text>
</comment>
<dbReference type="SUPFAM" id="SSF53671">
    <property type="entry name" value="Aspartate/ornithine carbamoyltransferase"/>
    <property type="match status" value="1"/>
</dbReference>
<gene>
    <name evidence="7" type="primary">pyrB</name>
    <name evidence="10" type="ORF">FC18_GL000873</name>
</gene>
<comment type="catalytic activity">
    <reaction evidence="6 7">
        <text>carbamoyl phosphate + L-aspartate = N-carbamoyl-L-aspartate + phosphate + H(+)</text>
        <dbReference type="Rhea" id="RHEA:20013"/>
        <dbReference type="ChEBI" id="CHEBI:15378"/>
        <dbReference type="ChEBI" id="CHEBI:29991"/>
        <dbReference type="ChEBI" id="CHEBI:32814"/>
        <dbReference type="ChEBI" id="CHEBI:43474"/>
        <dbReference type="ChEBI" id="CHEBI:58228"/>
        <dbReference type="EC" id="2.1.3.2"/>
    </reaction>
</comment>
<dbReference type="RefSeq" id="WP_056975454.1">
    <property type="nucleotide sequence ID" value="NZ_AYYO01000010.1"/>
</dbReference>
<dbReference type="InterPro" id="IPR036901">
    <property type="entry name" value="Asp/Orn_carbamoylTrfase_sf"/>
</dbReference>
<dbReference type="NCBIfam" id="NF002032">
    <property type="entry name" value="PRK00856.1"/>
    <property type="match status" value="1"/>
</dbReference>
<dbReference type="InterPro" id="IPR006130">
    <property type="entry name" value="Asp/Orn_carbamoylTrfase"/>
</dbReference>
<evidence type="ECO:0000313" key="10">
    <source>
        <dbReference type="EMBL" id="KRM56086.1"/>
    </source>
</evidence>
<evidence type="ECO:0000259" key="8">
    <source>
        <dbReference type="Pfam" id="PF00185"/>
    </source>
</evidence>
<dbReference type="AlphaFoldDB" id="A0A0R1ZWB9"/>
<feature type="binding site" evidence="7">
    <location>
        <position position="265"/>
    </location>
    <ligand>
        <name>carbamoyl phosphate</name>
        <dbReference type="ChEBI" id="CHEBI:58228"/>
    </ligand>
</feature>
<comment type="function">
    <text evidence="5 7">Catalyzes the condensation of carbamoyl phosphate and aspartate to form carbamoyl aspartate and inorganic phosphate, the committed step in the de novo pyrimidine nucleotide biosynthesis pathway.</text>
</comment>
<evidence type="ECO:0000256" key="7">
    <source>
        <dbReference type="HAMAP-Rule" id="MF_00001"/>
    </source>
</evidence>
<dbReference type="GO" id="GO:0006207">
    <property type="term" value="P:'de novo' pyrimidine nucleobase biosynthetic process"/>
    <property type="evidence" value="ECO:0007669"/>
    <property type="project" value="InterPro"/>
</dbReference>
<dbReference type="InterPro" id="IPR006131">
    <property type="entry name" value="Asp_carbamoyltransf_Asp/Orn-bd"/>
</dbReference>
<feature type="binding site" evidence="7">
    <location>
        <position position="58"/>
    </location>
    <ligand>
        <name>carbamoyl phosphate</name>
        <dbReference type="ChEBI" id="CHEBI:58228"/>
    </ligand>
</feature>
<feature type="binding site" evidence="7">
    <location>
        <position position="223"/>
    </location>
    <ligand>
        <name>L-aspartate</name>
        <dbReference type="ChEBI" id="CHEBI:29991"/>
    </ligand>
</feature>
<evidence type="ECO:0000259" key="9">
    <source>
        <dbReference type="Pfam" id="PF02729"/>
    </source>
</evidence>
<feature type="binding site" evidence="7">
    <location>
        <position position="171"/>
    </location>
    <ligand>
        <name>L-aspartate</name>
        <dbReference type="ChEBI" id="CHEBI:29991"/>
    </ligand>
</feature>
<organism evidence="10 11">
    <name type="scientific">Lacticaseibacillus sharpeae JCM 1186 = DSM 20505</name>
    <dbReference type="NCBI Taxonomy" id="1291052"/>
    <lineage>
        <taxon>Bacteria</taxon>
        <taxon>Bacillati</taxon>
        <taxon>Bacillota</taxon>
        <taxon>Bacilli</taxon>
        <taxon>Lactobacillales</taxon>
        <taxon>Lactobacillaceae</taxon>
        <taxon>Lacticaseibacillus</taxon>
    </lineage>
</organism>
<dbReference type="PATRIC" id="fig|1291052.5.peg.889"/>
<comment type="subunit">
    <text evidence="7">Heterododecamer (2C3:3R2) of six catalytic PyrB chains organized as two trimers (C3), and six regulatory PyrI chains organized as three dimers (R2).</text>
</comment>
<feature type="binding site" evidence="7">
    <location>
        <position position="86"/>
    </location>
    <ligand>
        <name>L-aspartate</name>
        <dbReference type="ChEBI" id="CHEBI:29991"/>
    </ligand>
</feature>
<feature type="binding site" evidence="7">
    <location>
        <position position="264"/>
    </location>
    <ligand>
        <name>carbamoyl phosphate</name>
        <dbReference type="ChEBI" id="CHEBI:58228"/>
    </ligand>
</feature>
<dbReference type="GO" id="GO:0005829">
    <property type="term" value="C:cytosol"/>
    <property type="evidence" value="ECO:0007669"/>
    <property type="project" value="TreeGrafter"/>
</dbReference>
<name>A0A0R1ZWB9_9LACO</name>
<dbReference type="EC" id="2.1.3.2" evidence="7"/>
<evidence type="ECO:0000256" key="2">
    <source>
        <dbReference type="ARBA" id="ARBA00008896"/>
    </source>
</evidence>
<feature type="binding site" evidence="7">
    <location>
        <position position="141"/>
    </location>
    <ligand>
        <name>carbamoyl phosphate</name>
        <dbReference type="ChEBI" id="CHEBI:58228"/>
    </ligand>
</feature>
<dbReference type="Pfam" id="PF02729">
    <property type="entry name" value="OTCace_N"/>
    <property type="match status" value="1"/>
</dbReference>
<dbReference type="PANTHER" id="PTHR45753:SF6">
    <property type="entry name" value="ASPARTATE CARBAMOYLTRANSFERASE"/>
    <property type="match status" value="1"/>
</dbReference>
<dbReference type="InterPro" id="IPR002082">
    <property type="entry name" value="Asp_carbamoyltransf"/>
</dbReference>
<keyword evidence="4 7" id="KW-0665">Pyrimidine biosynthesis</keyword>
<comment type="pathway">
    <text evidence="1 7">Pyrimidine metabolism; UMP biosynthesis via de novo pathway; (S)-dihydroorotate from bicarbonate: step 2/3.</text>
</comment>
<dbReference type="GO" id="GO:0044205">
    <property type="term" value="P:'de novo' UMP biosynthetic process"/>
    <property type="evidence" value="ECO:0007669"/>
    <property type="project" value="UniProtKB-UniRule"/>
</dbReference>